<evidence type="ECO:0000256" key="1">
    <source>
        <dbReference type="SAM" id="MobiDB-lite"/>
    </source>
</evidence>
<name>A0A9Q0GQY6_9MAGN</name>
<feature type="region of interest" description="Disordered" evidence="1">
    <location>
        <begin position="1"/>
        <end position="27"/>
    </location>
</feature>
<comment type="caution">
    <text evidence="2">The sequence shown here is derived from an EMBL/GenBank/DDBJ whole genome shotgun (WGS) entry which is preliminary data.</text>
</comment>
<evidence type="ECO:0000313" key="3">
    <source>
        <dbReference type="Proteomes" id="UP001141806"/>
    </source>
</evidence>
<protein>
    <submittedName>
        <fullName evidence="2">Uncharacterized protein</fullName>
    </submittedName>
</protein>
<dbReference type="Proteomes" id="UP001141806">
    <property type="component" value="Unassembled WGS sequence"/>
</dbReference>
<accession>A0A9Q0GQY6</accession>
<feature type="compositionally biased region" description="Basic and acidic residues" evidence="1">
    <location>
        <begin position="1"/>
        <end position="21"/>
    </location>
</feature>
<keyword evidence="3" id="KW-1185">Reference proteome</keyword>
<dbReference type="AlphaFoldDB" id="A0A9Q0GQY6"/>
<organism evidence="2 3">
    <name type="scientific">Protea cynaroides</name>
    <dbReference type="NCBI Taxonomy" id="273540"/>
    <lineage>
        <taxon>Eukaryota</taxon>
        <taxon>Viridiplantae</taxon>
        <taxon>Streptophyta</taxon>
        <taxon>Embryophyta</taxon>
        <taxon>Tracheophyta</taxon>
        <taxon>Spermatophyta</taxon>
        <taxon>Magnoliopsida</taxon>
        <taxon>Proteales</taxon>
        <taxon>Proteaceae</taxon>
        <taxon>Protea</taxon>
    </lineage>
</organism>
<sequence>MAPRVRQRDSKSTDVHSRDLQEMAQEGHPMVSVTGKEKRCSVRGNPGKRLRPATIVPTSSTGILARDADLKAGRFFGTGVLSGFKRDVVESTMVETSAARSRLKLLNTSTEGARLNLKSFFELPIVATINMQIGEYTLSHVGVGFSKGSANRDFLKEAQSGSAEVDATRVVALKKGSLGSRNSGPSRIGSWI</sequence>
<proteinExistence type="predicted"/>
<reference evidence="2" key="1">
    <citation type="journal article" date="2023" name="Plant J.">
        <title>The genome of the king protea, Protea cynaroides.</title>
        <authorList>
            <person name="Chang J."/>
            <person name="Duong T.A."/>
            <person name="Schoeman C."/>
            <person name="Ma X."/>
            <person name="Roodt D."/>
            <person name="Barker N."/>
            <person name="Li Z."/>
            <person name="Van de Peer Y."/>
            <person name="Mizrachi E."/>
        </authorList>
    </citation>
    <scope>NUCLEOTIDE SEQUENCE</scope>
    <source>
        <tissue evidence="2">Young leaves</tissue>
    </source>
</reference>
<evidence type="ECO:0000313" key="2">
    <source>
        <dbReference type="EMBL" id="KAJ4950412.1"/>
    </source>
</evidence>
<gene>
    <name evidence="2" type="ORF">NE237_027244</name>
</gene>
<dbReference type="EMBL" id="JAMYWD010000012">
    <property type="protein sequence ID" value="KAJ4950412.1"/>
    <property type="molecule type" value="Genomic_DNA"/>
</dbReference>